<evidence type="ECO:0000256" key="1">
    <source>
        <dbReference type="ARBA" id="ARBA00005858"/>
    </source>
</evidence>
<keyword evidence="12" id="KW-0255">Endonuclease</keyword>
<dbReference type="AlphaFoldDB" id="R8BNS1"/>
<comment type="function">
    <text evidence="7">Required for the synthesis of 40S ribosome subunits. Has a role in processing 20S pre-rRNA into the mature 18S rRNA, where it is required for cleavage at the 3' end of the mature 18S rRNA (D-site). Accompanies the 20S pre-rRNA from the nucleus to the cytoplasm.</text>
</comment>
<dbReference type="InterPro" id="IPR033411">
    <property type="entry name" value="Ribonuclease_PIN"/>
</dbReference>
<evidence type="ECO:0000256" key="3">
    <source>
        <dbReference type="ARBA" id="ARBA00022723"/>
    </source>
</evidence>
<evidence type="ECO:0000256" key="8">
    <source>
        <dbReference type="PIRSR" id="PIRSR037125-1"/>
    </source>
</evidence>
<dbReference type="OrthoDB" id="446759at2759"/>
<dbReference type="FunFam" id="3.40.50.1010:FF:000020">
    <property type="entry name" value="20S-pre-rRNA D-site endonuclease NOB1"/>
    <property type="match status" value="1"/>
</dbReference>
<dbReference type="Pfam" id="PF17146">
    <property type="entry name" value="PIN_6"/>
    <property type="match status" value="1"/>
</dbReference>
<dbReference type="RefSeq" id="XP_007914283.1">
    <property type="nucleotide sequence ID" value="XM_007916092.1"/>
</dbReference>
<dbReference type="KEGG" id="tmn:UCRPA7_3506"/>
<dbReference type="SUPFAM" id="SSF144206">
    <property type="entry name" value="NOB1 zinc finger-like"/>
    <property type="match status" value="1"/>
</dbReference>
<feature type="region of interest" description="Disordered" evidence="9">
    <location>
        <begin position="152"/>
        <end position="268"/>
    </location>
</feature>
<dbReference type="GO" id="GO:0005730">
    <property type="term" value="C:nucleolus"/>
    <property type="evidence" value="ECO:0007669"/>
    <property type="project" value="UniProtKB-SubCell"/>
</dbReference>
<dbReference type="HOGENOM" id="CLU_024666_2_0_1"/>
<dbReference type="PIRSF" id="PIRSF037125">
    <property type="entry name" value="D-site_20S_pre-rRNA_nuclease"/>
    <property type="match status" value="1"/>
</dbReference>
<dbReference type="PANTHER" id="PTHR12814:SF2">
    <property type="entry name" value="RNA-BINDING PROTEIN NOB1"/>
    <property type="match status" value="1"/>
</dbReference>
<dbReference type="InterPro" id="IPR017117">
    <property type="entry name" value="Nob1_euk"/>
</dbReference>
<dbReference type="InterPro" id="IPR014881">
    <property type="entry name" value="NOB1_Zn-bd"/>
</dbReference>
<dbReference type="GO" id="GO:0030490">
    <property type="term" value="P:maturation of SSU-rRNA"/>
    <property type="evidence" value="ECO:0007669"/>
    <property type="project" value="TreeGrafter"/>
</dbReference>
<accession>R8BNS1</accession>
<dbReference type="EMBL" id="KB933059">
    <property type="protein sequence ID" value="EOO00925.1"/>
    <property type="molecule type" value="Genomic_DNA"/>
</dbReference>
<comment type="subcellular location">
    <subcellularLocation>
        <location evidence="7">Nucleus</location>
        <location evidence="7">Nucleolus</location>
    </subcellularLocation>
</comment>
<keyword evidence="5 7" id="KW-0862">Zinc</keyword>
<keyword evidence="3 7" id="KW-0479">Metal-binding</keyword>
<name>R8BNS1_PHAM7</name>
<sequence length="458" mass="50977">MATSQPEMPSTEMPAAPSQTESNPSPAPAEQSPPAPQSQEATKSKSIHSLVIDTGALIKNEPSVSTLLAQAEELYTTPEVLAEVRDEATRIRVQTTLVPFLKLRSPRPESIKFISGFARRTGDLEVLSRQDIHLLALTYELELERNHGDWRLRKEPGQRGLNGKPPAKEEVQPTEESEPQNTVEKDEVDQPQPNVMEEGTDVEAETKEEAVETQLENLSLDMTANEGTGEQQAQEEETNASEDDDEDGWITPSNLKKHQAKDKETAGHNQPIQRVLQVAIITSDYAMQNVALRINLNLLAPSNMSRITMLKSWVMRCHGCFTVTKQMNKQFCPSCGQPTLTRTSCSTDAAGNFKLHLKKNFQWNKRGNVYSIPKPTHGTANGRLAAGQGGGKNGWGRDLILAEDQKEYVKKVDQDRRTRYRDLMDEDYLPNLLSGERSGGNNRIKVGAGRTVNSKKRR</sequence>
<dbReference type="Pfam" id="PF08772">
    <property type="entry name" value="Zn_ribbon_NOB1"/>
    <property type="match status" value="1"/>
</dbReference>
<evidence type="ECO:0000256" key="9">
    <source>
        <dbReference type="SAM" id="MobiDB-lite"/>
    </source>
</evidence>
<protein>
    <recommendedName>
        <fullName evidence="7">20S-pre-rRNA D-site endonuclease NOB1</fullName>
    </recommendedName>
</protein>
<comment type="similarity">
    <text evidence="1 7">Belongs to the NOB1 family.</text>
</comment>
<feature type="binding site" evidence="8">
    <location>
        <position position="320"/>
    </location>
    <ligand>
        <name>Zn(2+)</name>
        <dbReference type="ChEBI" id="CHEBI:29105"/>
    </ligand>
</feature>
<evidence type="ECO:0000256" key="4">
    <source>
        <dbReference type="ARBA" id="ARBA00022801"/>
    </source>
</evidence>
<evidence type="ECO:0000259" key="11">
    <source>
        <dbReference type="Pfam" id="PF17146"/>
    </source>
</evidence>
<reference evidence="13" key="1">
    <citation type="journal article" date="2013" name="Genome Announc.">
        <title>Draft genome sequence of the ascomycete Phaeoacremonium aleophilum strain UCR-PA7, a causal agent of the esca disease complex in grapevines.</title>
        <authorList>
            <person name="Blanco-Ulate B."/>
            <person name="Rolshausen P."/>
            <person name="Cantu D."/>
        </authorList>
    </citation>
    <scope>NUCLEOTIDE SEQUENCE [LARGE SCALE GENOMIC DNA]</scope>
    <source>
        <strain evidence="13">UCR-PA7</strain>
    </source>
</reference>
<dbReference type="InterPro" id="IPR036283">
    <property type="entry name" value="NOB1_Zf-like_sf"/>
</dbReference>
<dbReference type="Gene3D" id="6.20.210.10">
    <property type="entry name" value="Nin one binding (NOB1), Zn-ribbon-like"/>
    <property type="match status" value="1"/>
</dbReference>
<organism evidence="12 13">
    <name type="scientific">Phaeoacremonium minimum (strain UCR-PA7)</name>
    <name type="common">Esca disease fungus</name>
    <name type="synonym">Togninia minima</name>
    <dbReference type="NCBI Taxonomy" id="1286976"/>
    <lineage>
        <taxon>Eukaryota</taxon>
        <taxon>Fungi</taxon>
        <taxon>Dikarya</taxon>
        <taxon>Ascomycota</taxon>
        <taxon>Pezizomycotina</taxon>
        <taxon>Sordariomycetes</taxon>
        <taxon>Sordariomycetidae</taxon>
        <taxon>Togniniales</taxon>
        <taxon>Togniniaceae</taxon>
        <taxon>Phaeoacremonium</taxon>
    </lineage>
</organism>
<keyword evidence="6 7" id="KW-0539">Nucleus</keyword>
<dbReference type="InterPro" id="IPR039907">
    <property type="entry name" value="NOB1"/>
</dbReference>
<dbReference type="GO" id="GO:0004521">
    <property type="term" value="F:RNA endonuclease activity"/>
    <property type="evidence" value="ECO:0007669"/>
    <property type="project" value="UniProtKB-UniRule"/>
</dbReference>
<keyword evidence="13" id="KW-1185">Reference proteome</keyword>
<dbReference type="GO" id="GO:0005737">
    <property type="term" value="C:cytoplasm"/>
    <property type="evidence" value="ECO:0007669"/>
    <property type="project" value="UniProtKB-ARBA"/>
</dbReference>
<evidence type="ECO:0000313" key="12">
    <source>
        <dbReference type="EMBL" id="EOO00925.1"/>
    </source>
</evidence>
<feature type="compositionally biased region" description="Acidic residues" evidence="9">
    <location>
        <begin position="233"/>
        <end position="248"/>
    </location>
</feature>
<dbReference type="eggNOG" id="KOG2463">
    <property type="taxonomic scope" value="Eukaryota"/>
</dbReference>
<evidence type="ECO:0000259" key="10">
    <source>
        <dbReference type="Pfam" id="PF08772"/>
    </source>
</evidence>
<gene>
    <name evidence="12" type="ORF">UCRPA7_3506</name>
</gene>
<dbReference type="PANTHER" id="PTHR12814">
    <property type="entry name" value="RNA-BINDING PROTEIN NOB1"/>
    <property type="match status" value="1"/>
</dbReference>
<feature type="domain" description="Nin one binding (NOB1) Zn-ribbon-like" evidence="10">
    <location>
        <begin position="307"/>
        <end position="378"/>
    </location>
</feature>
<dbReference type="GO" id="GO:0046872">
    <property type="term" value="F:metal ion binding"/>
    <property type="evidence" value="ECO:0007669"/>
    <property type="project" value="UniProtKB-UniRule"/>
</dbReference>
<feature type="binding site" evidence="8">
    <location>
        <position position="335"/>
    </location>
    <ligand>
        <name>Zn(2+)</name>
        <dbReference type="ChEBI" id="CHEBI:29105"/>
    </ligand>
</feature>
<dbReference type="Gene3D" id="3.40.50.1010">
    <property type="entry name" value="5'-nuclease"/>
    <property type="match status" value="1"/>
</dbReference>
<evidence type="ECO:0000256" key="6">
    <source>
        <dbReference type="ARBA" id="ARBA00023242"/>
    </source>
</evidence>
<dbReference type="Proteomes" id="UP000014074">
    <property type="component" value="Unassembled WGS sequence"/>
</dbReference>
<feature type="region of interest" description="Disordered" evidence="9">
    <location>
        <begin position="1"/>
        <end position="46"/>
    </location>
</feature>
<feature type="binding site" evidence="8">
    <location>
        <position position="332"/>
    </location>
    <ligand>
        <name>Zn(2+)</name>
        <dbReference type="ChEBI" id="CHEBI:29105"/>
    </ligand>
</feature>
<feature type="region of interest" description="Disordered" evidence="9">
    <location>
        <begin position="432"/>
        <end position="458"/>
    </location>
</feature>
<dbReference type="GO" id="GO:0030688">
    <property type="term" value="C:preribosome, small subunit precursor"/>
    <property type="evidence" value="ECO:0007669"/>
    <property type="project" value="TreeGrafter"/>
</dbReference>
<keyword evidence="2" id="KW-0540">Nuclease</keyword>
<evidence type="ECO:0000313" key="13">
    <source>
        <dbReference type="Proteomes" id="UP000014074"/>
    </source>
</evidence>
<keyword evidence="4" id="KW-0378">Hydrolase</keyword>
<evidence type="ECO:0000256" key="7">
    <source>
        <dbReference type="PIRNR" id="PIRNR037125"/>
    </source>
</evidence>
<dbReference type="CDD" id="cd09876">
    <property type="entry name" value="PIN_Nob1-like"/>
    <property type="match status" value="1"/>
</dbReference>
<feature type="compositionally biased region" description="Pro residues" evidence="9">
    <location>
        <begin position="25"/>
        <end position="36"/>
    </location>
</feature>
<dbReference type="GO" id="GO:0016787">
    <property type="term" value="F:hydrolase activity"/>
    <property type="evidence" value="ECO:0007669"/>
    <property type="project" value="UniProtKB-KW"/>
</dbReference>
<feature type="domain" description="Ribonuclease PIN" evidence="11">
    <location>
        <begin position="50"/>
        <end position="141"/>
    </location>
</feature>
<proteinExistence type="inferred from homology"/>
<dbReference type="GeneID" id="19323861"/>
<evidence type="ECO:0000256" key="2">
    <source>
        <dbReference type="ARBA" id="ARBA00022722"/>
    </source>
</evidence>
<feature type="binding site" evidence="8">
    <location>
        <position position="317"/>
    </location>
    <ligand>
        <name>Zn(2+)</name>
        <dbReference type="ChEBI" id="CHEBI:29105"/>
    </ligand>
</feature>
<evidence type="ECO:0000256" key="5">
    <source>
        <dbReference type="ARBA" id="ARBA00022833"/>
    </source>
</evidence>